<dbReference type="GO" id="GO:0008977">
    <property type="term" value="F:prephenate dehydrogenase (NAD+) activity"/>
    <property type="evidence" value="ECO:0007669"/>
    <property type="project" value="UniProtKB-EC"/>
</dbReference>
<dbReference type="GO" id="GO:0003866">
    <property type="term" value="F:3-phosphoshikimate 1-carboxyvinyltransferase activity"/>
    <property type="evidence" value="ECO:0007669"/>
    <property type="project" value="UniProtKB-UniRule"/>
</dbReference>
<dbReference type="Pfam" id="PF20463">
    <property type="entry name" value="PDH_C"/>
    <property type="match status" value="1"/>
</dbReference>
<keyword evidence="9" id="KW-0560">Oxidoreductase</keyword>
<dbReference type="SUPFAM" id="SSF55205">
    <property type="entry name" value="EPT/RTPC-like"/>
    <property type="match status" value="1"/>
</dbReference>
<dbReference type="NCBIfam" id="TIGR01356">
    <property type="entry name" value="aroA"/>
    <property type="match status" value="1"/>
</dbReference>
<evidence type="ECO:0000256" key="10">
    <source>
        <dbReference type="ARBA" id="ARBA00023027"/>
    </source>
</evidence>
<dbReference type="Pfam" id="PF02153">
    <property type="entry name" value="PDH_N"/>
    <property type="match status" value="1"/>
</dbReference>
<feature type="binding site" evidence="14">
    <location>
        <position position="319"/>
    </location>
    <ligand>
        <name>3-phosphoshikimate</name>
        <dbReference type="ChEBI" id="CHEBI:145989"/>
    </ligand>
</feature>
<dbReference type="Gene3D" id="3.65.10.10">
    <property type="entry name" value="Enolpyruvate transferase domain"/>
    <property type="match status" value="2"/>
</dbReference>
<evidence type="ECO:0000259" key="15">
    <source>
        <dbReference type="PROSITE" id="PS51176"/>
    </source>
</evidence>
<name>A0A829D4J1_LEPIR</name>
<evidence type="ECO:0000313" key="17">
    <source>
        <dbReference type="Proteomes" id="UP000012329"/>
    </source>
</evidence>
<keyword evidence="5 14" id="KW-0963">Cytoplasm</keyword>
<comment type="pathway">
    <text evidence="2">Amino-acid biosynthesis; L-tyrosine biosynthesis; (4-hydroxyphenyl)pyruvate from prephenate (NAD(+) route): step 1/1.</text>
</comment>
<comment type="catalytic activity">
    <reaction evidence="13">
        <text>prephenate + NAD(+) = 3-(4-hydroxyphenyl)pyruvate + CO2 + NADH</text>
        <dbReference type="Rhea" id="RHEA:13869"/>
        <dbReference type="ChEBI" id="CHEBI:16526"/>
        <dbReference type="ChEBI" id="CHEBI:29934"/>
        <dbReference type="ChEBI" id="CHEBI:36242"/>
        <dbReference type="ChEBI" id="CHEBI:57540"/>
        <dbReference type="ChEBI" id="CHEBI:57945"/>
        <dbReference type="EC" id="1.3.1.12"/>
    </reaction>
</comment>
<dbReference type="UniPathway" id="UPA00053">
    <property type="reaction ID" value="UER00089"/>
</dbReference>
<dbReference type="InterPro" id="IPR036968">
    <property type="entry name" value="Enolpyruvate_Tfrase_sf"/>
</dbReference>
<keyword evidence="11 14" id="KW-0057">Aromatic amino acid biosynthesis</keyword>
<gene>
    <name evidence="14 16" type="primary">aroA</name>
    <name evidence="16" type="ORF">LEP1GSC029_3963</name>
</gene>
<dbReference type="SUPFAM" id="SSF51735">
    <property type="entry name" value="NAD(P)-binding Rossmann-fold domains"/>
    <property type="match status" value="1"/>
</dbReference>
<keyword evidence="8 14" id="KW-0808">Transferase</keyword>
<proteinExistence type="inferred from homology"/>
<comment type="function">
    <text evidence="14">Catalyzes the transfer of the enolpyruvyl moiety of phosphoenolpyruvate (PEP) to the 5-hydroxyl of shikimate-3-phosphate (S3P) to produce enolpyruvyl shikimate-3-phosphate and inorganic phosphate.</text>
</comment>
<dbReference type="PROSITE" id="PS51176">
    <property type="entry name" value="PDH_ADH"/>
    <property type="match status" value="1"/>
</dbReference>
<comment type="similarity">
    <text evidence="4 14">Belongs to the EPSP synthase family.</text>
</comment>
<evidence type="ECO:0000256" key="13">
    <source>
        <dbReference type="ARBA" id="ARBA00049260"/>
    </source>
</evidence>
<dbReference type="InterPro" id="IPR008927">
    <property type="entry name" value="6-PGluconate_DH-like_C_sf"/>
</dbReference>
<dbReference type="PROSITE" id="PS00885">
    <property type="entry name" value="EPSP_SYNTHASE_2"/>
    <property type="match status" value="1"/>
</dbReference>
<dbReference type="InterPro" id="IPR006264">
    <property type="entry name" value="EPSP_synthase"/>
</dbReference>
<comment type="subunit">
    <text evidence="14">Monomer.</text>
</comment>
<evidence type="ECO:0000256" key="9">
    <source>
        <dbReference type="ARBA" id="ARBA00023002"/>
    </source>
</evidence>
<evidence type="ECO:0000256" key="1">
    <source>
        <dbReference type="ARBA" id="ARBA00004811"/>
    </source>
</evidence>
<keyword evidence="6" id="KW-0827">Tyrosine biosynthesis</keyword>
<comment type="pathway">
    <text evidence="1 14">Metabolic intermediate biosynthesis; chorismate biosynthesis; chorismate from D-erythrose 4-phosphate and phosphoenolpyruvate: step 6/7.</text>
</comment>
<keyword evidence="10" id="KW-0520">NAD</keyword>
<feature type="binding site" evidence="14">
    <location>
        <position position="467"/>
    </location>
    <ligand>
        <name>3-phosphoshikimate</name>
        <dbReference type="ChEBI" id="CHEBI:145989"/>
    </ligand>
</feature>
<feature type="active site" description="Proton acceptor" evidence="14">
    <location>
        <position position="614"/>
    </location>
</feature>
<feature type="binding site" evidence="14">
    <location>
        <position position="645"/>
    </location>
    <ligand>
        <name>phosphoenolpyruvate</name>
        <dbReference type="ChEBI" id="CHEBI:58702"/>
    </ligand>
</feature>
<evidence type="ECO:0000313" key="16">
    <source>
        <dbReference type="EMBL" id="EMY06664.1"/>
    </source>
</evidence>
<evidence type="ECO:0000256" key="2">
    <source>
        <dbReference type="ARBA" id="ARBA00005067"/>
    </source>
</evidence>
<dbReference type="EMBL" id="AFJL02000022">
    <property type="protein sequence ID" value="EMY06664.1"/>
    <property type="molecule type" value="Genomic_DNA"/>
</dbReference>
<dbReference type="CDD" id="cd01556">
    <property type="entry name" value="EPSP_synthase"/>
    <property type="match status" value="1"/>
</dbReference>
<evidence type="ECO:0000256" key="8">
    <source>
        <dbReference type="ARBA" id="ARBA00022679"/>
    </source>
</evidence>
<dbReference type="FunFam" id="3.65.10.10:FF:000005">
    <property type="entry name" value="3-phosphoshikimate 1-carboxyvinyltransferase"/>
    <property type="match status" value="1"/>
</dbReference>
<evidence type="ECO:0000256" key="14">
    <source>
        <dbReference type="HAMAP-Rule" id="MF_00210"/>
    </source>
</evidence>
<feature type="binding site" evidence="14">
    <location>
        <position position="323"/>
    </location>
    <ligand>
        <name>3-phosphoshikimate</name>
        <dbReference type="ChEBI" id="CHEBI:145989"/>
    </ligand>
</feature>
<dbReference type="GO" id="GO:0009423">
    <property type="term" value="P:chorismate biosynthetic process"/>
    <property type="evidence" value="ECO:0007669"/>
    <property type="project" value="UniProtKB-UniRule"/>
</dbReference>
<dbReference type="GO" id="GO:0004665">
    <property type="term" value="F:prephenate dehydrogenase (NADP+) activity"/>
    <property type="evidence" value="ECO:0007669"/>
    <property type="project" value="InterPro"/>
</dbReference>
<dbReference type="PANTHER" id="PTHR21090">
    <property type="entry name" value="AROM/DEHYDROQUINATE SYNTHASE"/>
    <property type="match status" value="1"/>
</dbReference>
<comment type="subcellular location">
    <subcellularLocation>
        <location evidence="14">Cytoplasm</location>
    </subcellularLocation>
</comment>
<dbReference type="HAMAP" id="MF_00210">
    <property type="entry name" value="EPSP_synth"/>
    <property type="match status" value="1"/>
</dbReference>
<feature type="binding site" evidence="14">
    <location>
        <position position="391"/>
    </location>
    <ligand>
        <name>phosphoenolpyruvate</name>
        <dbReference type="ChEBI" id="CHEBI:58702"/>
    </ligand>
</feature>
<dbReference type="Proteomes" id="UP000012329">
    <property type="component" value="Unassembled WGS sequence"/>
</dbReference>
<sequence>MKLEFSNILIYGLGLMGASLSLALKQKGTSASITGVVGSTKSKIKGQSLKSADQILTSEEFRSTQSWKDYDFIIFGVPVDLTVKLISELPTDFSGIITDLGSTKKEIIHAVETHFSSGHNYISSHPMCGSEESGLEFANSSLYEGRLCILTSPKNVKLGIQDRLKNFWKFVGTTTIEISAEEHDSILSYLSHSPHILSSIMADWAANQKTIKRYTDLSPIPLNGGGFRDMTRIAGSNPKMWAAIFGSNQDEIFRSLSDFRDRLDIILEKLNPKNTLDPEEWERFMEISRRSRDFILKNQDDSKKTKLKSREIEVPGDKSLSHRSVLFAALSKGKSKVTGFLEAEDPLNTMSAFAKLGLKVQKVKPGEYEFESPGKNKLVSPNVNLDFGNAGTGIRLSAGLICGLPGINATLTGDNSLKKRPMGRIIKPLSSMGASIVGLGEKETAPLKIEGKKLKGFRYESPIASAQVKSCLMLAAISSETDLEYSENILSRDHTENMFRFLGNKIEQISPLHFKIKPPYVLNGGEFRVPGDISSAAFFLVLGVLAKEGNLLIKNIGLNPARTGILTALQSMGAKIEIQNKRIECGEPVGDLKTYPSNLKKSNIPESLIPSIIDEIPILSVAGFFAEGGFEIRHAEELRAKESDRIHTMVSNFRELGIEVEEYTDGYSFDGTSKKSSEVWTRLSTVKKFQFNHIWIIELQ</sequence>
<dbReference type="EC" id="2.5.1.19" evidence="14"/>
<dbReference type="GO" id="GO:0005737">
    <property type="term" value="C:cytoplasm"/>
    <property type="evidence" value="ECO:0007669"/>
    <property type="project" value="UniProtKB-SubCell"/>
</dbReference>
<dbReference type="InterPro" id="IPR023193">
    <property type="entry name" value="EPSP_synthase_CS"/>
</dbReference>
<feature type="binding site" evidence="14">
    <location>
        <position position="465"/>
    </location>
    <ligand>
        <name>3-phosphoshikimate</name>
        <dbReference type="ChEBI" id="CHEBI:145989"/>
    </ligand>
</feature>
<dbReference type="Pfam" id="PF00275">
    <property type="entry name" value="EPSP_synthase"/>
    <property type="match status" value="1"/>
</dbReference>
<keyword evidence="7 14" id="KW-0028">Amino-acid biosynthesis</keyword>
<dbReference type="GO" id="GO:0070403">
    <property type="term" value="F:NAD+ binding"/>
    <property type="evidence" value="ECO:0007669"/>
    <property type="project" value="InterPro"/>
</dbReference>
<dbReference type="InterPro" id="IPR046825">
    <property type="entry name" value="PDH_C"/>
</dbReference>
<evidence type="ECO:0000256" key="3">
    <source>
        <dbReference type="ARBA" id="ARBA00007964"/>
    </source>
</evidence>
<feature type="binding site" evidence="14">
    <location>
        <position position="318"/>
    </location>
    <ligand>
        <name>phosphoenolpyruvate</name>
        <dbReference type="ChEBI" id="CHEBI:58702"/>
    </ligand>
</feature>
<feature type="binding site" evidence="14">
    <location>
        <position position="467"/>
    </location>
    <ligand>
        <name>phosphoenolpyruvate</name>
        <dbReference type="ChEBI" id="CHEBI:58702"/>
    </ligand>
</feature>
<dbReference type="FunFam" id="1.10.3660.10:FF:000003">
    <property type="entry name" value="Prephenate dehydrogenase"/>
    <property type="match status" value="1"/>
</dbReference>
<evidence type="ECO:0000256" key="11">
    <source>
        <dbReference type="ARBA" id="ARBA00023141"/>
    </source>
</evidence>
<feature type="binding site" evidence="14">
    <location>
        <position position="420"/>
    </location>
    <ligand>
        <name>phosphoenolpyruvate</name>
        <dbReference type="ChEBI" id="CHEBI:58702"/>
    </ligand>
</feature>
<dbReference type="InterPro" id="IPR036291">
    <property type="entry name" value="NAD(P)-bd_dom_sf"/>
</dbReference>
<dbReference type="AlphaFoldDB" id="A0A829D4J1"/>
<dbReference type="InterPro" id="IPR046826">
    <property type="entry name" value="PDH_N"/>
</dbReference>
<comment type="caution">
    <text evidence="14">Lacks conserved residue(s) required for the propagation of feature annotation.</text>
</comment>
<dbReference type="FunFam" id="3.40.50.720:FF:000208">
    <property type="entry name" value="Prephenate dehydrogenase"/>
    <property type="match status" value="1"/>
</dbReference>
<accession>A0A829D4J1</accession>
<dbReference type="SUPFAM" id="SSF48179">
    <property type="entry name" value="6-phosphogluconate dehydrogenase C-terminal domain-like"/>
    <property type="match status" value="1"/>
</dbReference>
<feature type="binding site" evidence="14">
    <location>
        <position position="614"/>
    </location>
    <ligand>
        <name>3-phosphoshikimate</name>
        <dbReference type="ChEBI" id="CHEBI:145989"/>
    </ligand>
</feature>
<comment type="similarity">
    <text evidence="3">Belongs to the prephenate/arogenate dehydrogenase family.</text>
</comment>
<dbReference type="InterPro" id="IPR001986">
    <property type="entry name" value="Enolpyruvate_Tfrase_dom"/>
</dbReference>
<evidence type="ECO:0000256" key="7">
    <source>
        <dbReference type="ARBA" id="ARBA00022605"/>
    </source>
</evidence>
<feature type="binding site" evidence="14">
    <location>
        <position position="318"/>
    </location>
    <ligand>
        <name>3-phosphoshikimate</name>
        <dbReference type="ChEBI" id="CHEBI:145989"/>
    </ligand>
</feature>
<evidence type="ECO:0000256" key="5">
    <source>
        <dbReference type="ARBA" id="ARBA00022490"/>
    </source>
</evidence>
<evidence type="ECO:0000256" key="6">
    <source>
        <dbReference type="ARBA" id="ARBA00022498"/>
    </source>
</evidence>
<dbReference type="InterPro" id="IPR003099">
    <property type="entry name" value="Prephen_DH"/>
</dbReference>
<feature type="domain" description="Prephenate/arogenate dehydrogenase" evidence="15">
    <location>
        <begin position="6"/>
        <end position="306"/>
    </location>
</feature>
<dbReference type="InterPro" id="IPR013792">
    <property type="entry name" value="RNA3'P_cycl/enolpyr_Trfase_a/b"/>
</dbReference>
<protein>
    <recommendedName>
        <fullName evidence="14">3-phosphoshikimate 1-carboxyvinyltransferase</fullName>
        <ecNumber evidence="14">2.5.1.19</ecNumber>
    </recommendedName>
    <alternativeName>
        <fullName evidence="14">5-enolpyruvylshikimate-3-phosphate synthase</fullName>
        <shortName evidence="14">EPSP synthase</shortName>
        <shortName evidence="14">EPSPS</shortName>
    </alternativeName>
</protein>
<comment type="caution">
    <text evidence="16">The sequence shown here is derived from an EMBL/GenBank/DDBJ whole genome shotgun (WGS) entry which is preliminary data.</text>
</comment>
<feature type="binding site" evidence="14">
    <location>
        <position position="641"/>
    </location>
    <ligand>
        <name>3-phosphoshikimate</name>
        <dbReference type="ChEBI" id="CHEBI:145989"/>
    </ligand>
</feature>
<reference evidence="16 17" key="1">
    <citation type="submission" date="2013-02" db="EMBL/GenBank/DDBJ databases">
        <authorList>
            <person name="Harkins D.M."/>
            <person name="Durkin A.S."/>
            <person name="Brinkac L.M."/>
            <person name="Haft D.H."/>
            <person name="Selengut J.D."/>
            <person name="Sanka R."/>
            <person name="DePew J."/>
            <person name="Purushe J."/>
            <person name="Whelen A.C."/>
            <person name="Vinetz J.M."/>
            <person name="Sutton G.G."/>
            <person name="Nierman W.C."/>
            <person name="Fouts D.E."/>
        </authorList>
    </citation>
    <scope>NUCLEOTIDE SEQUENCE [LARGE SCALE GENOMIC DNA]</scope>
    <source>
        <strain evidence="16 17">2002000626</strain>
    </source>
</reference>
<evidence type="ECO:0000256" key="12">
    <source>
        <dbReference type="ARBA" id="ARBA00044633"/>
    </source>
</evidence>
<dbReference type="GO" id="GO:0006571">
    <property type="term" value="P:tyrosine biosynthetic process"/>
    <property type="evidence" value="ECO:0007669"/>
    <property type="project" value="UniProtKB-KW"/>
</dbReference>
<dbReference type="Gene3D" id="1.10.3660.10">
    <property type="entry name" value="6-phosphogluconate dehydrogenase C-terminal like domain"/>
    <property type="match status" value="1"/>
</dbReference>
<organism evidence="16 17">
    <name type="scientific">Leptospira interrogans str. 2002000626</name>
    <dbReference type="NCBI Taxonomy" id="996803"/>
    <lineage>
        <taxon>Bacteria</taxon>
        <taxon>Pseudomonadati</taxon>
        <taxon>Spirochaetota</taxon>
        <taxon>Spirochaetia</taxon>
        <taxon>Leptospirales</taxon>
        <taxon>Leptospiraceae</taxon>
        <taxon>Leptospira</taxon>
    </lineage>
</organism>
<dbReference type="Gene3D" id="3.40.50.720">
    <property type="entry name" value="NAD(P)-binding Rossmann-like Domain"/>
    <property type="match status" value="1"/>
</dbReference>
<comment type="catalytic activity">
    <reaction evidence="12">
        <text>3-phosphoshikimate + phosphoenolpyruvate = 5-O-(1-carboxyvinyl)-3-phosphoshikimate + phosphate</text>
        <dbReference type="Rhea" id="RHEA:21256"/>
        <dbReference type="ChEBI" id="CHEBI:43474"/>
        <dbReference type="ChEBI" id="CHEBI:57701"/>
        <dbReference type="ChEBI" id="CHEBI:58702"/>
        <dbReference type="ChEBI" id="CHEBI:145989"/>
        <dbReference type="EC" id="2.5.1.19"/>
    </reaction>
    <physiologicalReaction direction="left-to-right" evidence="12">
        <dbReference type="Rhea" id="RHEA:21257"/>
    </physiologicalReaction>
</comment>
<dbReference type="PANTHER" id="PTHR21090:SF5">
    <property type="entry name" value="PENTAFUNCTIONAL AROM POLYPEPTIDE"/>
    <property type="match status" value="1"/>
</dbReference>
<evidence type="ECO:0000256" key="4">
    <source>
        <dbReference type="ARBA" id="ARBA00009948"/>
    </source>
</evidence>